<evidence type="ECO:0000256" key="3">
    <source>
        <dbReference type="ARBA" id="ARBA00022448"/>
    </source>
</evidence>
<evidence type="ECO:0000256" key="12">
    <source>
        <dbReference type="ARBA" id="ARBA00023170"/>
    </source>
</evidence>
<dbReference type="Pfam" id="PF00593">
    <property type="entry name" value="TonB_dep_Rec_b-barrel"/>
    <property type="match status" value="1"/>
</dbReference>
<evidence type="ECO:0000256" key="6">
    <source>
        <dbReference type="ARBA" id="ARBA00022692"/>
    </source>
</evidence>
<comment type="caution">
    <text evidence="17">The sequence shown here is derived from an EMBL/GenBank/DDBJ whole genome shotgun (WGS) entry which is preliminary data.</text>
</comment>
<dbReference type="InterPro" id="IPR039426">
    <property type="entry name" value="TonB-dep_rcpt-like"/>
</dbReference>
<evidence type="ECO:0000313" key="17">
    <source>
        <dbReference type="EMBL" id="EIL92341.1"/>
    </source>
</evidence>
<evidence type="ECO:0000256" key="5">
    <source>
        <dbReference type="ARBA" id="ARBA00022496"/>
    </source>
</evidence>
<accession>I4VYQ0</accession>
<organism evidence="17 18">
    <name type="scientific">Rhodanobacter spathiphylli B39</name>
    <dbReference type="NCBI Taxonomy" id="1163407"/>
    <lineage>
        <taxon>Bacteria</taxon>
        <taxon>Pseudomonadati</taxon>
        <taxon>Pseudomonadota</taxon>
        <taxon>Gammaproteobacteria</taxon>
        <taxon>Lysobacterales</taxon>
        <taxon>Rhodanobacteraceae</taxon>
        <taxon>Rhodanobacter</taxon>
    </lineage>
</organism>
<proteinExistence type="inferred from homology"/>
<dbReference type="GO" id="GO:0015891">
    <property type="term" value="P:siderophore transport"/>
    <property type="evidence" value="ECO:0007669"/>
    <property type="project" value="InterPro"/>
</dbReference>
<evidence type="ECO:0000256" key="4">
    <source>
        <dbReference type="ARBA" id="ARBA00022452"/>
    </source>
</evidence>
<dbReference type="Gene3D" id="3.55.50.30">
    <property type="match status" value="1"/>
</dbReference>
<comment type="subcellular location">
    <subcellularLocation>
        <location evidence="1 14">Cell outer membrane</location>
        <topology evidence="1 14">Multi-pass membrane protein</topology>
    </subcellularLocation>
</comment>
<keyword evidence="18" id="KW-1185">Reference proteome</keyword>
<sequence length="814" mass="87939">MASRRRAQVLPMTSAKRMQRAFGVGLAWIAATGFAGVAVASGAPTLKAERTSFSIPSQPLADALMALGRQADVQILASSKAIAGRRSTGTSGRLKVEAALDHLLQGTGLDYEVIGSRTVVVHQREFTPATSYESPLRGTKPNVPIVSVLDTVRVSGLVLGDWGFLADGTRGATRTDAELADLPQSVSIVTRDLMDSRQAFEVADVVRHVAGVDYVDGFGGPPLFRIRGFTTGNGLTDGMPNGVARIEDLPPLIAIERVEVLKGPETILGESSVDNNFGGSVNIVMKRPQAEPVRELTFSTGQGDGSRLGVDLAGPLDERGRLTYRWVAAGNRAERTAQGYRGQRSAYFAPSIGWQDDTTRWLFGLEYVDNRVPVADHTVLLGQSLASASPFDRLLGNPDDHARFRTRRAFYMVEQALGDDWSLRSRGQYVSQRSSGQAWAFSDTQHFGLSEAQASSYRYSDAFSTLQNELAASFEQGLLVHDVLLGVDYARTHTGNGNQPSTLVTGAAVNADLQADESLPFASAKNTVAVQTRPLGGSWSSQLGLFAQDQLSIGESWHVLATVRHATYELTGAAMPALRQSRWIPRLGVVYQPRPGVSLYASSNTGFQADALLGEDGRPLPPSVSHQLELGSKVGLFDQRARLTLAWYRIRLDHSISQVAPEAPHFAVPGPGQTNTGVEIEFDGRVLPGLDVSASYAGARIRNHDGSAPYGAPRHQWNTWASYRFQRPALQSWGVAGGVFGRSSTSGRTEDGGYFRMPSQLSAEANLSWYADPWTLTLGVKNLFGGTLYAINAESSFVPVRQGRLVLFNGTFHF</sequence>
<keyword evidence="8" id="KW-0408">Iron</keyword>
<dbReference type="Gene3D" id="2.170.130.10">
    <property type="entry name" value="TonB-dependent receptor, plug domain"/>
    <property type="match status" value="1"/>
</dbReference>
<dbReference type="InterPro" id="IPR011662">
    <property type="entry name" value="Secretin/TonB_short_N"/>
</dbReference>
<name>I4VYQ0_9GAMM</name>
<evidence type="ECO:0000256" key="2">
    <source>
        <dbReference type="ARBA" id="ARBA00009810"/>
    </source>
</evidence>
<protein>
    <submittedName>
        <fullName evidence="17">TonB-dependent siderophore receptor</fullName>
    </submittedName>
</protein>
<dbReference type="EMBL" id="AJXT01000034">
    <property type="protein sequence ID" value="EIL92341.1"/>
    <property type="molecule type" value="Genomic_DNA"/>
</dbReference>
<dbReference type="Pfam" id="PF07660">
    <property type="entry name" value="STN"/>
    <property type="match status" value="1"/>
</dbReference>
<dbReference type="GO" id="GO:0038023">
    <property type="term" value="F:signaling receptor activity"/>
    <property type="evidence" value="ECO:0007669"/>
    <property type="project" value="InterPro"/>
</dbReference>
<keyword evidence="4 14" id="KW-1134">Transmembrane beta strand</keyword>
<evidence type="ECO:0000259" key="16">
    <source>
        <dbReference type="SMART" id="SM00965"/>
    </source>
</evidence>
<dbReference type="GO" id="GO:0009279">
    <property type="term" value="C:cell outer membrane"/>
    <property type="evidence" value="ECO:0007669"/>
    <property type="project" value="UniProtKB-SubCell"/>
</dbReference>
<evidence type="ECO:0000256" key="11">
    <source>
        <dbReference type="ARBA" id="ARBA00023136"/>
    </source>
</evidence>
<keyword evidence="9" id="KW-0406">Ion transport</keyword>
<dbReference type="STRING" id="1163407.UU7_11577"/>
<dbReference type="Proteomes" id="UP000003226">
    <property type="component" value="Unassembled WGS sequence"/>
</dbReference>
<dbReference type="eggNOG" id="COG4773">
    <property type="taxonomic scope" value="Bacteria"/>
</dbReference>
<dbReference type="PANTHER" id="PTHR32552">
    <property type="entry name" value="FERRICHROME IRON RECEPTOR-RELATED"/>
    <property type="match status" value="1"/>
</dbReference>
<evidence type="ECO:0000256" key="7">
    <source>
        <dbReference type="ARBA" id="ARBA00022729"/>
    </source>
</evidence>
<keyword evidence="3 14" id="KW-0813">Transport</keyword>
<dbReference type="NCBIfam" id="TIGR01783">
    <property type="entry name" value="TonB-siderophor"/>
    <property type="match status" value="1"/>
</dbReference>
<dbReference type="PROSITE" id="PS52016">
    <property type="entry name" value="TONB_DEPENDENT_REC_3"/>
    <property type="match status" value="1"/>
</dbReference>
<dbReference type="GO" id="GO:0015344">
    <property type="term" value="F:siderophore uptake transmembrane transporter activity"/>
    <property type="evidence" value="ECO:0007669"/>
    <property type="project" value="TreeGrafter"/>
</dbReference>
<evidence type="ECO:0000256" key="9">
    <source>
        <dbReference type="ARBA" id="ARBA00023065"/>
    </source>
</evidence>
<keyword evidence="6 14" id="KW-0812">Transmembrane</keyword>
<comment type="similarity">
    <text evidence="2 14 15">Belongs to the TonB-dependent receptor family.</text>
</comment>
<evidence type="ECO:0000256" key="15">
    <source>
        <dbReference type="RuleBase" id="RU003357"/>
    </source>
</evidence>
<evidence type="ECO:0000256" key="10">
    <source>
        <dbReference type="ARBA" id="ARBA00023077"/>
    </source>
</evidence>
<dbReference type="Gene3D" id="2.40.170.20">
    <property type="entry name" value="TonB-dependent receptor, beta-barrel domain"/>
    <property type="match status" value="1"/>
</dbReference>
<dbReference type="SUPFAM" id="SSF56935">
    <property type="entry name" value="Porins"/>
    <property type="match status" value="1"/>
</dbReference>
<evidence type="ECO:0000313" key="18">
    <source>
        <dbReference type="Proteomes" id="UP000003226"/>
    </source>
</evidence>
<keyword evidence="5" id="KW-0410">Iron transport</keyword>
<dbReference type="CDD" id="cd01347">
    <property type="entry name" value="ligand_gated_channel"/>
    <property type="match status" value="1"/>
</dbReference>
<dbReference type="InterPro" id="IPR000531">
    <property type="entry name" value="Beta-barrel_TonB"/>
</dbReference>
<gene>
    <name evidence="17" type="ORF">UU7_11577</name>
</gene>
<evidence type="ECO:0000256" key="14">
    <source>
        <dbReference type="PROSITE-ProRule" id="PRU01360"/>
    </source>
</evidence>
<keyword evidence="13 14" id="KW-0998">Cell outer membrane</keyword>
<reference evidence="17 18" key="1">
    <citation type="journal article" date="2012" name="J. Bacteriol.">
        <title>Genome sequences for six rhodanobacter strains, isolated from soils and the terrestrial subsurface, with variable denitrification capabilities.</title>
        <authorList>
            <person name="Kostka J.E."/>
            <person name="Green S.J."/>
            <person name="Rishishwar L."/>
            <person name="Prakash O."/>
            <person name="Katz L.S."/>
            <person name="Marino-Ramirez L."/>
            <person name="Jordan I.K."/>
            <person name="Munk C."/>
            <person name="Ivanova N."/>
            <person name="Mikhailova N."/>
            <person name="Watson D.B."/>
            <person name="Brown S.D."/>
            <person name="Palumbo A.V."/>
            <person name="Brooks S.C."/>
        </authorList>
    </citation>
    <scope>NUCLEOTIDE SEQUENCE [LARGE SCALE GENOMIC DNA]</scope>
    <source>
        <strain evidence="17 18">B39</strain>
    </source>
</reference>
<evidence type="ECO:0000256" key="1">
    <source>
        <dbReference type="ARBA" id="ARBA00004571"/>
    </source>
</evidence>
<dbReference type="PANTHER" id="PTHR32552:SF68">
    <property type="entry name" value="FERRICHROME OUTER MEMBRANE TRANSPORTER_PHAGE RECEPTOR"/>
    <property type="match status" value="1"/>
</dbReference>
<dbReference type="InterPro" id="IPR037066">
    <property type="entry name" value="Plug_dom_sf"/>
</dbReference>
<keyword evidence="11 14" id="KW-0472">Membrane</keyword>
<dbReference type="AlphaFoldDB" id="I4VYQ0"/>
<keyword evidence="10 15" id="KW-0798">TonB box</keyword>
<dbReference type="PATRIC" id="fig|1163407.3.peg.2325"/>
<dbReference type="InterPro" id="IPR036942">
    <property type="entry name" value="Beta-barrel_TonB_sf"/>
</dbReference>
<keyword evidence="7" id="KW-0732">Signal</keyword>
<evidence type="ECO:0000256" key="8">
    <source>
        <dbReference type="ARBA" id="ARBA00023004"/>
    </source>
</evidence>
<dbReference type="Pfam" id="PF07715">
    <property type="entry name" value="Plug"/>
    <property type="match status" value="1"/>
</dbReference>
<keyword evidence="12 17" id="KW-0675">Receptor</keyword>
<feature type="domain" description="Secretin/TonB short N-terminal" evidence="16">
    <location>
        <begin position="73"/>
        <end position="124"/>
    </location>
</feature>
<dbReference type="SMART" id="SM00965">
    <property type="entry name" value="STN"/>
    <property type="match status" value="1"/>
</dbReference>
<dbReference type="InterPro" id="IPR010105">
    <property type="entry name" value="TonB_sidphr_rcpt"/>
</dbReference>
<dbReference type="InterPro" id="IPR012910">
    <property type="entry name" value="Plug_dom"/>
</dbReference>
<evidence type="ECO:0000256" key="13">
    <source>
        <dbReference type="ARBA" id="ARBA00023237"/>
    </source>
</evidence>